<sequence length="214" mass="24978">MILKFIIAFILGVILTVLLTALGVHPVLSYFVIIFLILFMVLYLPLLLPAYVSRNEKTIEKYLLKNKNHPQLYLFYALGNRMDEDVDETISELLKKHNNKHQKALYHTILHFYNNDFKAASETLNDIRPEKIKEYYKIGVEIELGSLKDAQAAIDRLKEGWVKSSLLAELSNKKGDRSSAIRYANRTLSEVRGLQWYLLYCEYKREYNINAQNE</sequence>
<evidence type="ECO:0008006" key="4">
    <source>
        <dbReference type="Google" id="ProtNLM"/>
    </source>
</evidence>
<feature type="transmembrane region" description="Helical" evidence="1">
    <location>
        <begin position="30"/>
        <end position="52"/>
    </location>
</feature>
<accession>A0ABT5VIZ8</accession>
<dbReference type="RefSeq" id="WP_275120038.1">
    <property type="nucleotide sequence ID" value="NZ_JAOTPO010000016.1"/>
</dbReference>
<evidence type="ECO:0000256" key="1">
    <source>
        <dbReference type="SAM" id="Phobius"/>
    </source>
</evidence>
<feature type="transmembrane region" description="Helical" evidence="1">
    <location>
        <begin position="5"/>
        <end position="24"/>
    </location>
</feature>
<keyword evidence="1" id="KW-1133">Transmembrane helix</keyword>
<keyword evidence="1" id="KW-0812">Transmembrane</keyword>
<gene>
    <name evidence="2" type="ORF">N7Z68_18905</name>
</gene>
<name>A0ABT5VIZ8_9BACI</name>
<organism evidence="2 3">
    <name type="scientific">Alkalihalobacterium chitinilyticum</name>
    <dbReference type="NCBI Taxonomy" id="2980103"/>
    <lineage>
        <taxon>Bacteria</taxon>
        <taxon>Bacillati</taxon>
        <taxon>Bacillota</taxon>
        <taxon>Bacilli</taxon>
        <taxon>Bacillales</taxon>
        <taxon>Bacillaceae</taxon>
        <taxon>Alkalihalobacterium</taxon>
    </lineage>
</organism>
<keyword evidence="1" id="KW-0472">Membrane</keyword>
<keyword evidence="3" id="KW-1185">Reference proteome</keyword>
<proteinExistence type="predicted"/>
<evidence type="ECO:0000313" key="3">
    <source>
        <dbReference type="Proteomes" id="UP001148125"/>
    </source>
</evidence>
<dbReference type="Proteomes" id="UP001148125">
    <property type="component" value="Unassembled WGS sequence"/>
</dbReference>
<comment type="caution">
    <text evidence="2">The sequence shown here is derived from an EMBL/GenBank/DDBJ whole genome shotgun (WGS) entry which is preliminary data.</text>
</comment>
<dbReference type="EMBL" id="JAOTPO010000016">
    <property type="protein sequence ID" value="MDE5415435.1"/>
    <property type="molecule type" value="Genomic_DNA"/>
</dbReference>
<evidence type="ECO:0000313" key="2">
    <source>
        <dbReference type="EMBL" id="MDE5415435.1"/>
    </source>
</evidence>
<reference evidence="2" key="1">
    <citation type="submission" date="2024-05" db="EMBL/GenBank/DDBJ databases">
        <title>Alkalihalobacillus sp. strain MEB203 novel alkaliphilic bacterium from Lonar Lake, India.</title>
        <authorList>
            <person name="Joshi A."/>
            <person name="Thite S."/>
            <person name="Mengade P."/>
        </authorList>
    </citation>
    <scope>NUCLEOTIDE SEQUENCE</scope>
    <source>
        <strain evidence="2">MEB 203</strain>
    </source>
</reference>
<protein>
    <recommendedName>
        <fullName evidence="4">Tetratricopeptide repeat protein</fullName>
    </recommendedName>
</protein>